<dbReference type="Pfam" id="PF00534">
    <property type="entry name" value="Glycos_transf_1"/>
    <property type="match status" value="1"/>
</dbReference>
<gene>
    <name evidence="5" type="ORF">PACILC2_51990</name>
</gene>
<feature type="domain" description="Glycosyltransferase subfamily 4-like N-terminal" evidence="4">
    <location>
        <begin position="23"/>
        <end position="172"/>
    </location>
</feature>
<name>A0ABQ4NFK1_9BACL</name>
<evidence type="ECO:0000259" key="4">
    <source>
        <dbReference type="Pfam" id="PF13439"/>
    </source>
</evidence>
<dbReference type="PANTHER" id="PTHR46401:SF2">
    <property type="entry name" value="GLYCOSYLTRANSFERASE WBBK-RELATED"/>
    <property type="match status" value="1"/>
</dbReference>
<organism evidence="5 6">
    <name type="scientific">Paenibacillus cisolokensis</name>
    <dbReference type="NCBI Taxonomy" id="1658519"/>
    <lineage>
        <taxon>Bacteria</taxon>
        <taxon>Bacillati</taxon>
        <taxon>Bacillota</taxon>
        <taxon>Bacilli</taxon>
        <taxon>Bacillales</taxon>
        <taxon>Paenibacillaceae</taxon>
        <taxon>Paenibacillus</taxon>
    </lineage>
</organism>
<dbReference type="InterPro" id="IPR028098">
    <property type="entry name" value="Glyco_trans_4-like_N"/>
</dbReference>
<dbReference type="InterPro" id="IPR001296">
    <property type="entry name" value="Glyco_trans_1"/>
</dbReference>
<keyword evidence="1" id="KW-0808">Transferase</keyword>
<dbReference type="Pfam" id="PF13439">
    <property type="entry name" value="Glyco_transf_4"/>
    <property type="match status" value="1"/>
</dbReference>
<dbReference type="PANTHER" id="PTHR46401">
    <property type="entry name" value="GLYCOSYLTRANSFERASE WBBK-RELATED"/>
    <property type="match status" value="1"/>
</dbReference>
<keyword evidence="6" id="KW-1185">Reference proteome</keyword>
<dbReference type="SUPFAM" id="SSF53756">
    <property type="entry name" value="UDP-Glycosyltransferase/glycogen phosphorylase"/>
    <property type="match status" value="1"/>
</dbReference>
<accession>A0ABQ4NFK1</accession>
<dbReference type="Proteomes" id="UP000680304">
    <property type="component" value="Unassembled WGS sequence"/>
</dbReference>
<dbReference type="CDD" id="cd03801">
    <property type="entry name" value="GT4_PimA-like"/>
    <property type="match status" value="1"/>
</dbReference>
<evidence type="ECO:0000256" key="2">
    <source>
        <dbReference type="SAM" id="MobiDB-lite"/>
    </source>
</evidence>
<comment type="caution">
    <text evidence="5">The sequence shown here is derived from an EMBL/GenBank/DDBJ whole genome shotgun (WGS) entry which is preliminary data.</text>
</comment>
<dbReference type="EMBL" id="BOVJ01000197">
    <property type="protein sequence ID" value="GIQ66631.1"/>
    <property type="molecule type" value="Genomic_DNA"/>
</dbReference>
<evidence type="ECO:0008006" key="7">
    <source>
        <dbReference type="Google" id="ProtNLM"/>
    </source>
</evidence>
<sequence length="314" mass="35413">MKPKIAFVTPGSFPLPSSSSSSVERVVEELVPLLPPDVEPRIYGRTGRGLPAAGLLRGVRCERYPAADKRQYVRSVARSVRRFKPKVIQVENRPSYAVRLKKSNPRARLWINLHSSTFIGKRYISGTALRRGFRSASKIIVNSDYLRQIVARKVPEAASKLRVVHLGVDVNRFRSRFSPEGKARRERLRRRKGWEGRKVILFVGRLIPIKGVHHLFAALPELIAKHPKLLLVVVGSPFYGSHRTTPYSRKLRRMGKSIRPMSSSFRTCRTPKCRTGFSLPISPSFLPANGKLSGSSMSKRWRPGCLSSRRGRAA</sequence>
<reference evidence="5 6" key="1">
    <citation type="submission" date="2021-04" db="EMBL/GenBank/DDBJ databases">
        <title>Draft genome sequence of Paenibacillus cisolokensis, LC2-13A.</title>
        <authorList>
            <person name="Uke A."/>
            <person name="Chhe C."/>
            <person name="Baramee S."/>
            <person name="Kosugi A."/>
        </authorList>
    </citation>
    <scope>NUCLEOTIDE SEQUENCE [LARGE SCALE GENOMIC DNA]</scope>
    <source>
        <strain evidence="5 6">LC2-13A</strain>
    </source>
</reference>
<evidence type="ECO:0000256" key="1">
    <source>
        <dbReference type="ARBA" id="ARBA00022679"/>
    </source>
</evidence>
<evidence type="ECO:0000313" key="6">
    <source>
        <dbReference type="Proteomes" id="UP000680304"/>
    </source>
</evidence>
<evidence type="ECO:0000259" key="3">
    <source>
        <dbReference type="Pfam" id="PF00534"/>
    </source>
</evidence>
<protein>
    <recommendedName>
        <fullName evidence="7">Glycosyltransferase subfamily 4-like N-terminal domain-containing protein</fullName>
    </recommendedName>
</protein>
<feature type="domain" description="Glycosyl transferase family 1" evidence="3">
    <location>
        <begin position="185"/>
        <end position="239"/>
    </location>
</feature>
<feature type="region of interest" description="Disordered" evidence="2">
    <location>
        <begin position="293"/>
        <end position="314"/>
    </location>
</feature>
<dbReference type="Gene3D" id="3.40.50.2000">
    <property type="entry name" value="Glycogen Phosphorylase B"/>
    <property type="match status" value="2"/>
</dbReference>
<evidence type="ECO:0000313" key="5">
    <source>
        <dbReference type="EMBL" id="GIQ66631.1"/>
    </source>
</evidence>
<proteinExistence type="predicted"/>